<dbReference type="EMBL" id="RCHU02000001">
    <property type="protein sequence ID" value="KAL3611007.1"/>
    <property type="molecule type" value="Genomic_DNA"/>
</dbReference>
<proteinExistence type="predicted"/>
<evidence type="ECO:0000313" key="1">
    <source>
        <dbReference type="EMBL" id="KAL3611007.1"/>
    </source>
</evidence>
<reference evidence="1 2" key="1">
    <citation type="journal article" date="2024" name="Plant Biotechnol. J.">
        <title>Genome and CRISPR/Cas9 system of a widespread forest tree (Populus alba) in the world.</title>
        <authorList>
            <person name="Liu Y.J."/>
            <person name="Jiang P.F."/>
            <person name="Han X.M."/>
            <person name="Li X.Y."/>
            <person name="Wang H.M."/>
            <person name="Wang Y.J."/>
            <person name="Wang X.X."/>
            <person name="Zeng Q.Y."/>
        </authorList>
    </citation>
    <scope>NUCLEOTIDE SEQUENCE [LARGE SCALE GENOMIC DNA]</scope>
    <source>
        <strain evidence="2">cv. PAL-ZL1</strain>
    </source>
</reference>
<sequence length="439" mass="47899">MALVYKLQAFSSFSVSAQNYNKVTSLITNPICSLHYKSSPFTEKHSIERYQRDRWLYQNQVELSQYQSSSCSLSSESESIREDDIALQLPELKKLLEVLKKKRESCCGNDGDGEKCGPGNVFLVGTGPGDPELLTLKAVKVVQKADILLYDRLVSNDVLELVGPDARLLYVGKTAGYHSRTQEEIHELLLSFAEAGATVVRLKGGDPLVFGRGGEEMDFLQQQGIQVKVIPGITSASGIAAELGIPLTHRGVANSVRFLTGHSRNGGTDPLFVAESSADPDSTLVVYMGLSTLPALALKLMQHGLPANTPAAAVERGTTPQQRMPFKIITQVFAELNDLADKVAREELVSPTLIIIGKVVALSPLWPLPSKEASCLMEVLYLKPLLNRLLLLMVLIHKKQDECSKGSCTVLCLTSLVSNSEQSIMMHGCDENLSDRSLT</sequence>
<protein>
    <submittedName>
        <fullName evidence="1">Uncharacterized protein</fullName>
    </submittedName>
</protein>
<name>A0ACC4D1L3_POPAL</name>
<gene>
    <name evidence="1" type="ORF">D5086_002027</name>
</gene>
<keyword evidence="2" id="KW-1185">Reference proteome</keyword>
<evidence type="ECO:0000313" key="2">
    <source>
        <dbReference type="Proteomes" id="UP000309997"/>
    </source>
</evidence>
<accession>A0ACC4D1L3</accession>
<comment type="caution">
    <text evidence="1">The sequence shown here is derived from an EMBL/GenBank/DDBJ whole genome shotgun (WGS) entry which is preliminary data.</text>
</comment>
<dbReference type="Proteomes" id="UP000309997">
    <property type="component" value="Unassembled WGS sequence"/>
</dbReference>
<organism evidence="1 2">
    <name type="scientific">Populus alba</name>
    <name type="common">White poplar</name>
    <dbReference type="NCBI Taxonomy" id="43335"/>
    <lineage>
        <taxon>Eukaryota</taxon>
        <taxon>Viridiplantae</taxon>
        <taxon>Streptophyta</taxon>
        <taxon>Embryophyta</taxon>
        <taxon>Tracheophyta</taxon>
        <taxon>Spermatophyta</taxon>
        <taxon>Magnoliopsida</taxon>
        <taxon>eudicotyledons</taxon>
        <taxon>Gunneridae</taxon>
        <taxon>Pentapetalae</taxon>
        <taxon>rosids</taxon>
        <taxon>fabids</taxon>
        <taxon>Malpighiales</taxon>
        <taxon>Salicaceae</taxon>
        <taxon>Saliceae</taxon>
        <taxon>Populus</taxon>
    </lineage>
</organism>